<dbReference type="KEGG" id="cpf:CPF_0934"/>
<name>A0A0H2YRD6_CLOP1</name>
<keyword evidence="1" id="KW-1133">Transmembrane helix</keyword>
<dbReference type="Proteomes" id="UP000001823">
    <property type="component" value="Chromosome"/>
</dbReference>
<feature type="transmembrane region" description="Helical" evidence="1">
    <location>
        <begin position="38"/>
        <end position="58"/>
    </location>
</feature>
<dbReference type="EMBL" id="CP000246">
    <property type="protein sequence ID" value="ABG83214.1"/>
    <property type="molecule type" value="Genomic_DNA"/>
</dbReference>
<accession>A0A0H2YRD6</accession>
<dbReference type="PaxDb" id="195103-CPF_0934"/>
<keyword evidence="3" id="KW-1185">Reference proteome</keyword>
<evidence type="ECO:0000313" key="2">
    <source>
        <dbReference type="EMBL" id="ABG83214.1"/>
    </source>
</evidence>
<proteinExistence type="predicted"/>
<protein>
    <submittedName>
        <fullName evidence="2">Uncharacterized protein</fullName>
    </submittedName>
</protein>
<keyword evidence="1" id="KW-0472">Membrane</keyword>
<sequence length="59" mass="6621">MFTPGGKIVFGIITTATTLFLSVYFLDKSINEKDPKKSFKYLMLFVGCTLSFIFSINVS</sequence>
<dbReference type="AlphaFoldDB" id="A0A0H2YRD6"/>
<feature type="transmembrane region" description="Helical" evidence="1">
    <location>
        <begin position="6"/>
        <end position="26"/>
    </location>
</feature>
<organism evidence="2 3">
    <name type="scientific">Clostridium perfringens (strain ATCC 13124 / DSM 756 / JCM 1290 / NCIMB 6125 / NCTC 8237 / Type A)</name>
    <dbReference type="NCBI Taxonomy" id="195103"/>
    <lineage>
        <taxon>Bacteria</taxon>
        <taxon>Bacillati</taxon>
        <taxon>Bacillota</taxon>
        <taxon>Clostridia</taxon>
        <taxon>Eubacteriales</taxon>
        <taxon>Clostridiaceae</taxon>
        <taxon>Clostridium</taxon>
    </lineage>
</organism>
<gene>
    <name evidence="2" type="ordered locus">CPF_0934</name>
</gene>
<evidence type="ECO:0000256" key="1">
    <source>
        <dbReference type="SAM" id="Phobius"/>
    </source>
</evidence>
<dbReference type="STRING" id="195103.CPF_0934"/>
<keyword evidence="1" id="KW-0812">Transmembrane</keyword>
<dbReference type="RefSeq" id="WP_011590453.1">
    <property type="nucleotide sequence ID" value="NC_008261.1"/>
</dbReference>
<reference evidence="2 3" key="1">
    <citation type="journal article" date="2006" name="Genome Res.">
        <title>Skewed genomic variability in strains of the toxigenic bacterial pathogen, Clostridium perfringens.</title>
        <authorList>
            <person name="Myers G.S."/>
            <person name="Rasko D.A."/>
            <person name="Cheung J.K."/>
            <person name="Ravel J."/>
            <person name="Seshadri R."/>
            <person name="Deboy R.T."/>
            <person name="Ren Q."/>
            <person name="Varga J."/>
            <person name="Awad M.M."/>
            <person name="Brinkac L.M."/>
            <person name="Daugherty S.C."/>
            <person name="Haft D.H."/>
            <person name="Dodson R.J."/>
            <person name="Madupu R."/>
            <person name="Nelson W.C."/>
            <person name="Rosovitz M.J."/>
            <person name="Sullivan S.A."/>
            <person name="Khouri H."/>
            <person name="Dimitrov G.I."/>
            <person name="Watkins K.L."/>
            <person name="Mulligan S."/>
            <person name="Benton J."/>
            <person name="Radune D."/>
            <person name="Fisher D.J."/>
            <person name="Atkins H.S."/>
            <person name="Hiscox T."/>
            <person name="Jost B.H."/>
            <person name="Billington S.J."/>
            <person name="Songer J.G."/>
            <person name="McClane B.A."/>
            <person name="Titball R.W."/>
            <person name="Rood J.I."/>
            <person name="Melville S.B."/>
            <person name="Paulsen I.T."/>
        </authorList>
    </citation>
    <scope>NUCLEOTIDE SEQUENCE [LARGE SCALE GENOMIC DNA]</scope>
    <source>
        <strain evidence="3">ATCC 13124 / DSM 756 / JCM 1290 / NCIMB 6125 / NCTC 8237 / S 107 / Type A</strain>
    </source>
</reference>
<evidence type="ECO:0000313" key="3">
    <source>
        <dbReference type="Proteomes" id="UP000001823"/>
    </source>
</evidence>
<dbReference type="HOGENOM" id="CLU_2952240_0_0_9"/>